<accession>A0AC34FEH7</accession>
<evidence type="ECO:0000313" key="2">
    <source>
        <dbReference type="WBParaSite" id="ES5_v2.g15611.t1"/>
    </source>
</evidence>
<evidence type="ECO:0000313" key="1">
    <source>
        <dbReference type="Proteomes" id="UP000887579"/>
    </source>
</evidence>
<name>A0AC34FEH7_9BILA</name>
<reference evidence="2" key="1">
    <citation type="submission" date="2022-11" db="UniProtKB">
        <authorList>
            <consortium name="WormBaseParasite"/>
        </authorList>
    </citation>
    <scope>IDENTIFICATION</scope>
</reference>
<dbReference type="WBParaSite" id="ES5_v2.g15611.t1">
    <property type="protein sequence ID" value="ES5_v2.g15611.t1"/>
    <property type="gene ID" value="ES5_v2.g15611"/>
</dbReference>
<dbReference type="Proteomes" id="UP000887579">
    <property type="component" value="Unplaced"/>
</dbReference>
<proteinExistence type="predicted"/>
<organism evidence="1 2">
    <name type="scientific">Panagrolaimus sp. ES5</name>
    <dbReference type="NCBI Taxonomy" id="591445"/>
    <lineage>
        <taxon>Eukaryota</taxon>
        <taxon>Metazoa</taxon>
        <taxon>Ecdysozoa</taxon>
        <taxon>Nematoda</taxon>
        <taxon>Chromadorea</taxon>
        <taxon>Rhabditida</taxon>
        <taxon>Tylenchina</taxon>
        <taxon>Panagrolaimomorpha</taxon>
        <taxon>Panagrolaimoidea</taxon>
        <taxon>Panagrolaimidae</taxon>
        <taxon>Panagrolaimus</taxon>
    </lineage>
</organism>
<sequence>MWFFWTLPQLAVAFYIFIFIISPIYITIISTFFILFPPLWGIAIPYYFWYQYDRDTPRRGGRTIPCFRRLPLWHYFAQYFSARLIKTAELPANRNYMFGCHPHGVLCFGTYISFGTEATHFSQRFPGLHPHMVTLPIQFRFPIRRELFLAAGIITSDPDSIEYVLNKKEKGQVICVVPGGAEEALDCHQDNYDLTLNKRKGFIRLAIKNNTALVPVYCFNENMTYMQFPNPKGSYVRNLQCLIKDIIGFAPTVFAGTGFFNRYVGFMPFPAQITTVVGAPIDTPYHPNPPQELIDKVHQEYIKSLINLFEQHKARYGLREDVELRIV</sequence>
<protein>
    <submittedName>
        <fullName evidence="2">Acyltransferase</fullName>
    </submittedName>
</protein>